<evidence type="ECO:0000256" key="3">
    <source>
        <dbReference type="ARBA" id="ARBA00022741"/>
    </source>
</evidence>
<evidence type="ECO:0000256" key="2">
    <source>
        <dbReference type="ARBA" id="ARBA00022679"/>
    </source>
</evidence>
<evidence type="ECO:0000256" key="4">
    <source>
        <dbReference type="ARBA" id="ARBA00022777"/>
    </source>
</evidence>
<dbReference type="GO" id="GO:0051731">
    <property type="term" value="F:polynucleotide 5'-hydroxyl-kinase activity"/>
    <property type="evidence" value="ECO:0007669"/>
    <property type="project" value="InterPro"/>
</dbReference>
<dbReference type="Proteomes" id="UP000515550">
    <property type="component" value="Chromosome PVBDA_04"/>
</dbReference>
<evidence type="ECO:0000313" key="9">
    <source>
        <dbReference type="Proteomes" id="UP000515550"/>
    </source>
</evidence>
<evidence type="ECO:0000256" key="1">
    <source>
        <dbReference type="ARBA" id="ARBA00011003"/>
    </source>
</evidence>
<dbReference type="InterPro" id="IPR032319">
    <property type="entry name" value="CLP1_P"/>
</dbReference>
<dbReference type="VEuPathDB" id="PlasmoDB:PVBDA_0400360"/>
<dbReference type="EMBL" id="LR865382">
    <property type="protein sequence ID" value="CAD2085968.1"/>
    <property type="molecule type" value="Genomic_DNA"/>
</dbReference>
<dbReference type="Gene3D" id="3.40.50.300">
    <property type="entry name" value="P-loop containing nucleotide triphosphate hydrolases"/>
    <property type="match status" value="1"/>
</dbReference>
<dbReference type="PANTHER" id="PTHR12755:SF3">
    <property type="entry name" value="POLYNUCLEOTIDE 5'-HYDROXYL-KINASE NOL9"/>
    <property type="match status" value="1"/>
</dbReference>
<organism evidence="8 9">
    <name type="scientific">Plasmodium vinckei brucechwatti</name>
    <dbReference type="NCBI Taxonomy" id="119398"/>
    <lineage>
        <taxon>Eukaryota</taxon>
        <taxon>Sar</taxon>
        <taxon>Alveolata</taxon>
        <taxon>Apicomplexa</taxon>
        <taxon>Aconoidasida</taxon>
        <taxon>Haemosporida</taxon>
        <taxon>Plasmodiidae</taxon>
        <taxon>Plasmodium</taxon>
        <taxon>Plasmodium (Vinckeia)</taxon>
    </lineage>
</organism>
<feature type="domain" description="Clp1 P-loop" evidence="7">
    <location>
        <begin position="465"/>
        <end position="639"/>
    </location>
</feature>
<dbReference type="Pfam" id="PF16575">
    <property type="entry name" value="CLP1_P"/>
    <property type="match status" value="1"/>
</dbReference>
<keyword evidence="5" id="KW-0067">ATP-binding</keyword>
<feature type="compositionally biased region" description="Basic and acidic residues" evidence="6">
    <location>
        <begin position="165"/>
        <end position="183"/>
    </location>
</feature>
<dbReference type="InterPro" id="IPR045116">
    <property type="entry name" value="Clp1/Grc3"/>
</dbReference>
<accession>A0A6V7RXD7</accession>
<keyword evidence="3" id="KW-0547">Nucleotide-binding</keyword>
<feature type="region of interest" description="Disordered" evidence="6">
    <location>
        <begin position="128"/>
        <end position="183"/>
    </location>
</feature>
<reference evidence="8 9" key="1">
    <citation type="submission" date="2020-08" db="EMBL/GenBank/DDBJ databases">
        <authorList>
            <person name="Ramaprasad A."/>
        </authorList>
    </citation>
    <scope>NUCLEOTIDE SEQUENCE [LARGE SCALE GENOMIC DNA]</scope>
</reference>
<keyword evidence="2" id="KW-0808">Transferase</keyword>
<feature type="region of interest" description="Disordered" evidence="6">
    <location>
        <begin position="386"/>
        <end position="421"/>
    </location>
</feature>
<evidence type="ECO:0000256" key="5">
    <source>
        <dbReference type="ARBA" id="ARBA00022840"/>
    </source>
</evidence>
<keyword evidence="4" id="KW-0418">Kinase</keyword>
<gene>
    <name evidence="8" type="ORF">PVBDA_0400360</name>
</gene>
<protein>
    <recommendedName>
        <fullName evidence="7">Clp1 P-loop domain-containing protein</fullName>
    </recommendedName>
</protein>
<dbReference type="PANTHER" id="PTHR12755">
    <property type="entry name" value="CLEAVAGE/POLYADENYLATION FACTOR IA SUBUNIT CLP1P"/>
    <property type="match status" value="1"/>
</dbReference>
<feature type="compositionally biased region" description="Polar residues" evidence="6">
    <location>
        <begin position="136"/>
        <end position="146"/>
    </location>
</feature>
<dbReference type="GO" id="GO:0005524">
    <property type="term" value="F:ATP binding"/>
    <property type="evidence" value="ECO:0007669"/>
    <property type="project" value="UniProtKB-KW"/>
</dbReference>
<dbReference type="GO" id="GO:0000448">
    <property type="term" value="P:cleavage in ITS2 between 5.8S rRNA and LSU-rRNA of tricistronic rRNA transcript (SSU-rRNA, 5.8S rRNA, LSU-rRNA)"/>
    <property type="evidence" value="ECO:0007669"/>
    <property type="project" value="TreeGrafter"/>
</dbReference>
<evidence type="ECO:0000313" key="8">
    <source>
        <dbReference type="EMBL" id="CAD2085968.1"/>
    </source>
</evidence>
<evidence type="ECO:0000259" key="7">
    <source>
        <dbReference type="Pfam" id="PF16575"/>
    </source>
</evidence>
<dbReference type="GO" id="GO:0005634">
    <property type="term" value="C:nucleus"/>
    <property type="evidence" value="ECO:0007669"/>
    <property type="project" value="TreeGrafter"/>
</dbReference>
<proteinExistence type="inferred from homology"/>
<feature type="compositionally biased region" description="Basic and acidic residues" evidence="6">
    <location>
        <begin position="401"/>
        <end position="421"/>
    </location>
</feature>
<dbReference type="InterPro" id="IPR027417">
    <property type="entry name" value="P-loop_NTPase"/>
</dbReference>
<sequence>MSCMEGYDKCLYDFEENLKKSYDRIKKLKKNEEIVYEHTKLEDSEIKEKRIYLLGLNYGEYILLRGNFRFRLIKGLANFNGEIVKPSIEYKNVHIPDFSPMIKLIALNDMNIKCENGMFKTIFHGNTKEKNKNETDSNISNTNIPNEGNVEKCNEDDPSISKSATQDKNEKGGEKKSSNDINKVEELKEDIIKDDNNKNSEHFDKCMNGSENISECSEKILENYLFCLNMLEKGDIKKEEFYEYLNNFKVNKTEMINNFASNCMMDTINLHFENFPIIIAFEKKKNFWYNLYNSDPKKIINITNSAKNNSIYFNSYQMSYIVKEFMLYTHNKKKYKVDDILKKIEEESISRNLPTPFDDLENKKESIVNSDCKENETSLRSYKKSKVENVKSNENVNSPVEGEKTNYKINENDKNGENDLGVKNKLKTEDYLKKLKKENIYEEKMENNKNEQSKFDAVSSIIIMGDKGKGKSYFVTNFINNLLNYNKNGILLLDIDVGQPIIGISGFISLYKIKSPLNIYNFFYPKKFKCIKKIFFGSCSITDNPNYFIKCLEQIYDYLFDVYLKKKLEKIKEKNNSNKINNSKINIGGCLYPLVVNTFGWVKGVGLFLLNLNILLSRADFIVQIDSLKIEKRMKQLFSKEKFYEYMFNDFLITHNDKKMVEMEEQEMHCEKRKKKVKNKYIIFNLNNKHVKLIAKEHSIFNTIIKYNYGLNESDLLFYDCSMSFKKEEKIETEKKDNKHYINKHPYKKKMYNMGNNNKSGFTKFNESNKNVLPSHNERGEWNDTMRQYNNYGFIEQNQKGAKDFRDYWKTYCYKPLLDYIDNSILYKNESRIRHTRYRTYFYKRYQDIINPMISKYSKNESRYYNGNEIKKLNNLKNFEKTYYDNFSNNDKNRMTIQSMENSPFLLNNKNMGFENKKDNYIDNNESIKNYDDYIKKIENIFEKKCIRIINFVSYKKNNFYENLNKLISQNKNVPILPKNLRAYRFFCFFFFKFKKIIFYLHSFSPYDGIDDFFMKHEHRVAEYVFQVIVKNEEIGSDICLNVEKDTQNYSYMEVLNNSSMEKGEIGCDSFYSENNNEANKSCYELNEYKEGDNLSAVYNANDNEKLDDIKNDDIEVENTLWNDTIYKSHFLFNCVIFDLKNIKLSNIAFNKNSNDIYEEGNFLAYKYFFNNIICLCSDNIESNIYSKNDEKHLANNKKLSYNITRLDIGTNFENINSFIKKTELEKNNVKIVDMSEHFTHIITAYIKLIDNMKLIIYLPYWFNNFDVLKNVNTFVSGMNLIPYNINDMINNYPYYVDIVIAKEDEIFKFLKDDKEKEVEQTDV</sequence>
<name>A0A6V7RXD7_PLAVN</name>
<comment type="similarity">
    <text evidence="1">Belongs to the Clp1 family. NOL9/GRC3 subfamily.</text>
</comment>
<evidence type="ECO:0000256" key="6">
    <source>
        <dbReference type="SAM" id="MobiDB-lite"/>
    </source>
</evidence>